<evidence type="ECO:0000313" key="2">
    <source>
        <dbReference type="Proteomes" id="UP000438196"/>
    </source>
</evidence>
<dbReference type="AlphaFoldDB" id="A0A6I3W1U2"/>
<sequence>MGLPDDDPHRQVFLDNLVGGNNAHLPLIPGIGLCSLKAGAQPGLALQIQPEALQAGQLERVLERRFEQAVAFDGCFVYLNSKGALVIWHALPADANRLNDIISRMLSLATLEALDTRRNS</sequence>
<organism evidence="1 2">
    <name type="scientific">Pseudomonas spelaei</name>
    <dbReference type="NCBI Taxonomy" id="1055469"/>
    <lineage>
        <taxon>Bacteria</taxon>
        <taxon>Pseudomonadati</taxon>
        <taxon>Pseudomonadota</taxon>
        <taxon>Gammaproteobacteria</taxon>
        <taxon>Pseudomonadales</taxon>
        <taxon>Pseudomonadaceae</taxon>
        <taxon>Pseudomonas</taxon>
    </lineage>
</organism>
<protein>
    <submittedName>
        <fullName evidence="1">Transcriptional regulator</fullName>
    </submittedName>
</protein>
<reference evidence="1 2" key="1">
    <citation type="submission" date="2019-11" db="EMBL/GenBank/DDBJ databases">
        <title>Pseudomonas karstica sp. nov. and Pseudomonas spelaei sp. nov. from karst caves.</title>
        <authorList>
            <person name="Zeman M."/>
        </authorList>
    </citation>
    <scope>NUCLEOTIDE SEQUENCE [LARGE SCALE GENOMIC DNA]</scope>
    <source>
        <strain evidence="1 2">CCM 7893</strain>
    </source>
</reference>
<dbReference type="Proteomes" id="UP000438196">
    <property type="component" value="Unassembled WGS sequence"/>
</dbReference>
<evidence type="ECO:0000313" key="1">
    <source>
        <dbReference type="EMBL" id="MUF03468.1"/>
    </source>
</evidence>
<accession>A0A6I3W1U2</accession>
<gene>
    <name evidence="1" type="ORF">GNF76_03925</name>
</gene>
<comment type="caution">
    <text evidence="1">The sequence shown here is derived from an EMBL/GenBank/DDBJ whole genome shotgun (WGS) entry which is preliminary data.</text>
</comment>
<dbReference type="OrthoDB" id="7017184at2"/>
<dbReference type="RefSeq" id="WP_155581856.1">
    <property type="nucleotide sequence ID" value="NZ_JBHSTH010000001.1"/>
</dbReference>
<keyword evidence="2" id="KW-1185">Reference proteome</keyword>
<proteinExistence type="predicted"/>
<dbReference type="EMBL" id="WNNK01000002">
    <property type="protein sequence ID" value="MUF03468.1"/>
    <property type="molecule type" value="Genomic_DNA"/>
</dbReference>
<name>A0A6I3W1U2_9PSED</name>